<accession>C0E2Q0</accession>
<dbReference type="HOGENOM" id="CLU_3288172_0_0_11"/>
<sequence length="40" mass="4412">MGKIVDIAQRFDCTPIIVVVLSADGTRRKAERNNTTPIIV</sequence>
<organism evidence="1 2">
    <name type="scientific">Corynebacterium matruchotii ATCC 33806</name>
    <dbReference type="NCBI Taxonomy" id="566549"/>
    <lineage>
        <taxon>Bacteria</taxon>
        <taxon>Bacillati</taxon>
        <taxon>Actinomycetota</taxon>
        <taxon>Actinomycetes</taxon>
        <taxon>Mycobacteriales</taxon>
        <taxon>Corynebacteriaceae</taxon>
        <taxon>Corynebacterium</taxon>
    </lineage>
</organism>
<reference evidence="1 2" key="1">
    <citation type="submission" date="2009-01" db="EMBL/GenBank/DDBJ databases">
        <authorList>
            <person name="Fulton L."/>
            <person name="Clifton S."/>
            <person name="Chinwalla A.T."/>
            <person name="Mitreva M."/>
            <person name="Sodergren E."/>
            <person name="Weinstock G."/>
            <person name="Clifton S."/>
            <person name="Dooling D.J."/>
            <person name="Fulton B."/>
            <person name="Minx P."/>
            <person name="Pepin K.H."/>
            <person name="Johnson M."/>
            <person name="Bhonagiri V."/>
            <person name="Nash W.E."/>
            <person name="Mardis E.R."/>
            <person name="Wilson R.K."/>
        </authorList>
    </citation>
    <scope>NUCLEOTIDE SEQUENCE [LARGE SCALE GENOMIC DNA]</scope>
    <source>
        <strain evidence="1 2">ATCC 33806</strain>
    </source>
</reference>
<gene>
    <name evidence="1" type="ORF">CORMATOL_01255</name>
</gene>
<dbReference type="AlphaFoldDB" id="C0E2Q0"/>
<protein>
    <submittedName>
        <fullName evidence="1">Uncharacterized protein</fullName>
    </submittedName>
</protein>
<evidence type="ECO:0000313" key="1">
    <source>
        <dbReference type="EMBL" id="EEG27185.1"/>
    </source>
</evidence>
<proteinExistence type="predicted"/>
<evidence type="ECO:0000313" key="2">
    <source>
        <dbReference type="Proteomes" id="UP000006247"/>
    </source>
</evidence>
<dbReference type="EMBL" id="ACEB01000020">
    <property type="protein sequence ID" value="EEG27185.1"/>
    <property type="molecule type" value="Genomic_DNA"/>
</dbReference>
<dbReference type="Proteomes" id="UP000006247">
    <property type="component" value="Unassembled WGS sequence"/>
</dbReference>
<comment type="caution">
    <text evidence="1">The sequence shown here is derived from an EMBL/GenBank/DDBJ whole genome shotgun (WGS) entry which is preliminary data.</text>
</comment>
<name>C0E2Q0_9CORY</name>